<proteinExistence type="predicted"/>
<dbReference type="Proteomes" id="UP000240552">
    <property type="component" value="Segment"/>
</dbReference>
<name>A0A0G2Y413_MIMIV</name>
<dbReference type="Proteomes" id="UP000241474">
    <property type="component" value="Segment"/>
</dbReference>
<dbReference type="RefSeq" id="YP_003987018.1">
    <property type="nucleotide sequence ID" value="NC_014649.1"/>
</dbReference>
<feature type="compositionally biased region" description="Basic and acidic residues" evidence="1">
    <location>
        <begin position="211"/>
        <end position="226"/>
    </location>
</feature>
<gene>
    <name evidence="2" type="primary">R506</name>
    <name evidence="3" type="ORF">MIMI_R506</name>
</gene>
<evidence type="ECO:0000313" key="6">
    <source>
        <dbReference type="Proteomes" id="UP000201519"/>
    </source>
</evidence>
<organismHost>
    <name type="scientific">Acanthamoeba polyphaga</name>
    <name type="common">Amoeba</name>
    <dbReference type="NCBI Taxonomy" id="5757"/>
</organismHost>
<accession>E3VYN2</accession>
<evidence type="ECO:0000313" key="8">
    <source>
        <dbReference type="Proteomes" id="UP000241474"/>
    </source>
</evidence>
<evidence type="ECO:0000313" key="2">
    <source>
        <dbReference type="EMBL" id="ADO18675.1"/>
    </source>
</evidence>
<accession>A0A0G2Y413</accession>
<dbReference type="KEGG" id="vg:9925137"/>
<feature type="region of interest" description="Disordered" evidence="1">
    <location>
        <begin position="196"/>
        <end position="273"/>
    </location>
</feature>
<reference evidence="3 7" key="1">
    <citation type="journal article" date="2011" name="Proc. Natl. Acad. Sci. U.S.A.">
        <title>Mimivirus shows dramatic genome reduction after intraamoebal culture.</title>
        <authorList>
            <person name="Boyer M."/>
            <person name="Azza S."/>
            <person name="Barrassi L."/>
            <person name="Klose T."/>
            <person name="Campocasso A."/>
            <person name="Pagnier I."/>
            <person name="Fournous G."/>
            <person name="Borg A."/>
            <person name="Robert C."/>
            <person name="Zhang X."/>
            <person name="Desnues C."/>
            <person name="Henrissat B."/>
            <person name="Rossmann M.G."/>
            <person name="La Scola B."/>
            <person name="Raoult D."/>
        </authorList>
    </citation>
    <scope>NUCLEOTIDE SEQUENCE [LARGE SCALE GENOMIC DNA]</scope>
    <source>
        <strain evidence="3">M4</strain>
    </source>
</reference>
<evidence type="ECO:0000313" key="3">
    <source>
        <dbReference type="EMBL" id="AEJ34748.1"/>
    </source>
</evidence>
<evidence type="ECO:0000313" key="4">
    <source>
        <dbReference type="EMBL" id="AKI79284.1"/>
    </source>
</evidence>
<keyword evidence="6" id="KW-1185">Reference proteome</keyword>
<evidence type="ECO:0000313" key="7">
    <source>
        <dbReference type="Proteomes" id="UP000240552"/>
    </source>
</evidence>
<dbReference type="EMBL" id="HQ336222">
    <property type="protein sequence ID" value="ADO18675.1"/>
    <property type="molecule type" value="Genomic_DNA"/>
</dbReference>
<evidence type="ECO:0000313" key="9">
    <source>
        <dbReference type="Proteomes" id="UP000274448"/>
    </source>
</evidence>
<organism evidence="2 6">
    <name type="scientific">Acanthamoeba polyphaga mimivirus</name>
    <name type="common">APMV</name>
    <dbReference type="NCBI Taxonomy" id="212035"/>
    <lineage>
        <taxon>Viruses</taxon>
        <taxon>Varidnaviria</taxon>
        <taxon>Bamfordvirae</taxon>
        <taxon>Nucleocytoviricota</taxon>
        <taxon>Megaviricetes</taxon>
        <taxon>Imitervirales</taxon>
        <taxon>Mimiviridae</taxon>
        <taxon>Megamimivirinae</taxon>
        <taxon>Mimivirus</taxon>
        <taxon>Mimivirus bradfordmassiliense</taxon>
    </lineage>
</organism>
<dbReference type="GeneID" id="9925137"/>
<protein>
    <submittedName>
        <fullName evidence="3">Uncharacterized protein R506</fullName>
    </submittedName>
</protein>
<reference evidence="2 6" key="2">
    <citation type="journal article" date="2011" name="Virol. J.">
        <title>Breaking the 1000-gene barrier for Mimivirus using ultra-deep genome and transcriptome sequencing.</title>
        <authorList>
            <person name="Legendre M."/>
            <person name="Santini S."/>
            <person name="Rico A."/>
            <person name="Abergel C."/>
            <person name="Claverie J.M."/>
        </authorList>
    </citation>
    <scope>NUCLEOTIDE SEQUENCE [LARGE SCALE GENOMIC DNA]</scope>
</reference>
<dbReference type="EMBL" id="KM982403">
    <property type="protein sequence ID" value="AKI81181.1"/>
    <property type="molecule type" value="Genomic_DNA"/>
</dbReference>
<feature type="compositionally biased region" description="Acidic residues" evidence="1">
    <location>
        <begin position="200"/>
        <end position="210"/>
    </location>
</feature>
<evidence type="ECO:0000313" key="5">
    <source>
        <dbReference type="EMBL" id="AKI81181.1"/>
    </source>
</evidence>
<sequence>MTSTGLSTNKPIIKALNISNVVISNVVVANKLRNKKAPIHYNDGKLVFQTPYLTANSILVQTSTPNIYQFDTVFKGKSKKRCKELFDFIDTLESDIANKIIRNGMNWFTTSDISIKSLIRQNNDETFFIRWLLDLSSCVFIDDSKNQINPHESLDVKDLVRFIVEVKGAFVQDNKIGLAVIVHKIRVKKPEPKDKVVPEYDFDSESESDNSEEKRFVPVLETEKAPHSKNTRIIQTNQSREYDLDYNQPKNPKQTTLKNTLDTRSKNNSNTTKQIFEQDDIFSDDDNAEQLVAKISPRPERSNKSKHKIADNFGYGGFFE</sequence>
<dbReference type="Proteomes" id="UP000201519">
    <property type="component" value="Segment"/>
</dbReference>
<dbReference type="Proteomes" id="UP000274448">
    <property type="component" value="Segment"/>
</dbReference>
<reference evidence="8 9" key="3">
    <citation type="submission" date="2014-10" db="EMBL/GenBank/DDBJ databases">
        <title>Pan-genome analysis of Brazilian lineage A amoebal mimiviruses.</title>
        <authorList>
            <person name="Assis F.L."/>
            <person name="Abrahao J.S."/>
            <person name="Kroon E.G."/>
            <person name="Dornas F.P."/>
            <person name="Andrade K.R."/>
            <person name="Borato P.V.M."/>
            <person name="Pilotto M.R."/>
            <person name="Benamar S."/>
            <person name="LaScola B."/>
            <person name="Colson P."/>
        </authorList>
    </citation>
    <scope>NUCLEOTIDE SEQUENCE [LARGE SCALE GENOMIC DNA]</scope>
    <source>
        <strain evidence="5 9">Amazonia</strain>
        <strain evidence="4 8">Oyster</strain>
    </source>
</reference>
<dbReference type="EMBL" id="KM982401">
    <property type="protein sequence ID" value="AKI79284.1"/>
    <property type="molecule type" value="Genomic_DNA"/>
</dbReference>
<feature type="compositionally biased region" description="Polar residues" evidence="1">
    <location>
        <begin position="248"/>
        <end position="273"/>
    </location>
</feature>
<evidence type="ECO:0000256" key="1">
    <source>
        <dbReference type="SAM" id="MobiDB-lite"/>
    </source>
</evidence>
<dbReference type="EMBL" id="JN036606">
    <property type="protein sequence ID" value="AEJ34748.1"/>
    <property type="molecule type" value="Genomic_DNA"/>
</dbReference>